<dbReference type="Proteomes" id="UP000620104">
    <property type="component" value="Unassembled WGS sequence"/>
</dbReference>
<evidence type="ECO:0000313" key="2">
    <source>
        <dbReference type="EMBL" id="GHJ89574.1"/>
    </source>
</evidence>
<dbReference type="EMBL" id="BLZA01000048">
    <property type="protein sequence ID" value="GHJ89574.1"/>
    <property type="molecule type" value="Genomic_DNA"/>
</dbReference>
<gene>
    <name evidence="2" type="ORF">NliqN6_5976</name>
</gene>
<keyword evidence="3" id="KW-1185">Reference proteome</keyword>
<protein>
    <submittedName>
        <fullName evidence="2">Uncharacterized protein</fullName>
    </submittedName>
</protein>
<dbReference type="AlphaFoldDB" id="A0A8H3YH82"/>
<feature type="compositionally biased region" description="Polar residues" evidence="1">
    <location>
        <begin position="27"/>
        <end position="38"/>
    </location>
</feature>
<proteinExistence type="predicted"/>
<comment type="caution">
    <text evidence="2">The sequence shown here is derived from an EMBL/GenBank/DDBJ whole genome shotgun (WGS) entry which is preliminary data.</text>
</comment>
<organism evidence="2 3">
    <name type="scientific">Naganishia liquefaciens</name>
    <dbReference type="NCBI Taxonomy" id="104408"/>
    <lineage>
        <taxon>Eukaryota</taxon>
        <taxon>Fungi</taxon>
        <taxon>Dikarya</taxon>
        <taxon>Basidiomycota</taxon>
        <taxon>Agaricomycotina</taxon>
        <taxon>Tremellomycetes</taxon>
        <taxon>Filobasidiales</taxon>
        <taxon>Filobasidiaceae</taxon>
        <taxon>Naganishia</taxon>
    </lineage>
</organism>
<feature type="region of interest" description="Disordered" evidence="1">
    <location>
        <begin position="1"/>
        <end position="82"/>
    </location>
</feature>
<evidence type="ECO:0000313" key="3">
    <source>
        <dbReference type="Proteomes" id="UP000620104"/>
    </source>
</evidence>
<reference evidence="2" key="1">
    <citation type="submission" date="2020-07" db="EMBL/GenBank/DDBJ databases">
        <title>Draft Genome Sequence of a Deep-Sea Yeast, Naganishia (Cryptococcus) liquefaciens strain N6.</title>
        <authorList>
            <person name="Han Y.W."/>
            <person name="Kajitani R."/>
            <person name="Morimoto H."/>
            <person name="Parhat M."/>
            <person name="Tsubouchi H."/>
            <person name="Bakenova O."/>
            <person name="Ogata M."/>
            <person name="Argunhan B."/>
            <person name="Aoki R."/>
            <person name="Kajiwara S."/>
            <person name="Itoh T."/>
            <person name="Iwasaki H."/>
        </authorList>
    </citation>
    <scope>NUCLEOTIDE SEQUENCE</scope>
    <source>
        <strain evidence="2">N6</strain>
    </source>
</reference>
<evidence type="ECO:0000256" key="1">
    <source>
        <dbReference type="SAM" id="MobiDB-lite"/>
    </source>
</evidence>
<feature type="compositionally biased region" description="Polar residues" evidence="1">
    <location>
        <begin position="57"/>
        <end position="78"/>
    </location>
</feature>
<sequence>MSNEQRRHSLNSASGSEDGWSLVDIQNEGSYATDSLGSAPSKAHSDLPPSEARDESNQSAATRVTTSIESGQLTSRSKPSIDPEDLCRSLKVNIEKVIPFTGRCLGSLVNPPFPGSEIEVQGAAGVVVNPSAENCDTGFCFAELTRLIHGDRASIDCMIFVFGIAKGDPLAGIIKVSGSEWSLPHYLDPRRVEVDIKKCSRAVDYKPHTTILEEMLRLLWDSTASELESKLDETHFELLQKILGLSLESWSTICNVNLTENSVASRFQRQSQQGRDMM</sequence>
<accession>A0A8H3YH82</accession>
<name>A0A8H3YH82_9TREE</name>